<dbReference type="RefSeq" id="WP_167962740.1">
    <property type="nucleotide sequence ID" value="NZ_CP050831.1"/>
</dbReference>
<keyword evidence="3" id="KW-1185">Reference proteome</keyword>
<dbReference type="Gene3D" id="2.60.40.1740">
    <property type="entry name" value="hypothetical protein (bacova_03559)"/>
    <property type="match status" value="2"/>
</dbReference>
<organism evidence="2 3">
    <name type="scientific">Bacteroides faecium</name>
    <dbReference type="NCBI Taxonomy" id="2715212"/>
    <lineage>
        <taxon>Bacteria</taxon>
        <taxon>Pseudomonadati</taxon>
        <taxon>Bacteroidota</taxon>
        <taxon>Bacteroidia</taxon>
        <taxon>Bacteroidales</taxon>
        <taxon>Bacteroidaceae</taxon>
        <taxon>Bacteroides</taxon>
    </lineage>
</organism>
<dbReference type="AlphaFoldDB" id="A0A6H0KQG9"/>
<evidence type="ECO:0000313" key="3">
    <source>
        <dbReference type="Proteomes" id="UP000501780"/>
    </source>
</evidence>
<dbReference type="InterPro" id="IPR008979">
    <property type="entry name" value="Galactose-bd-like_sf"/>
</dbReference>
<dbReference type="KEGG" id="bfc:BacF7301_11005"/>
<accession>A0A6H0KQG9</accession>
<dbReference type="EMBL" id="CP050831">
    <property type="protein sequence ID" value="QIU94637.1"/>
    <property type="molecule type" value="Genomic_DNA"/>
</dbReference>
<feature type="domain" description="BT-3987-like N-terminal" evidence="1">
    <location>
        <begin position="179"/>
        <end position="278"/>
    </location>
</feature>
<protein>
    <submittedName>
        <fullName evidence="2">DUF1735 domain-containing protein</fullName>
    </submittedName>
</protein>
<sequence>MKRILYITVLAGWMLCNTSCENYDETKIPEEYHKVLILQSAGEQTVTLYRTGEDSRYEMCIIKAGSENGLSAEAQLVVDEEWMDQYNEDNAEHYVMIPSEYYSFDTQNVQVQGDEQYKLLNLTFKTTNLDALISNNPGKKYALPIRLLSDNTTVSTTNNYVILQPSIVVPTVSFAKTGYQKTAITAQSSNPVSIEIPVTLPLDNKWEFECTVKLDKEWLDTYNTKHGTSYQLLPDASYTLQKTCQFAIGSNSSSIRLEVDRNNLSLGDYALPVKLESCTQDGFDLDENYYLAGISYLPPQIPLTLDMLSSNATVDGDGTGLTGLFDGLGSGKHYHSNYAGAVIDATYGHYIDIHLKTPISSIMFNYHTRYENGNGDPTEIIMYTSNDGQAWTKLGTITKTGLGGNAEYASSIFTAENKFAYWRFSVTKSAAGDVTNGAYFNLGELSIYGE</sequence>
<dbReference type="SUPFAM" id="SSF49785">
    <property type="entry name" value="Galactose-binding domain-like"/>
    <property type="match status" value="1"/>
</dbReference>
<dbReference type="Pfam" id="PF08522">
    <property type="entry name" value="BT_3987-like_N"/>
    <property type="match status" value="2"/>
</dbReference>
<name>A0A6H0KQG9_9BACE</name>
<proteinExistence type="predicted"/>
<evidence type="ECO:0000313" key="2">
    <source>
        <dbReference type="EMBL" id="QIU94637.1"/>
    </source>
</evidence>
<dbReference type="InterPro" id="IPR013728">
    <property type="entry name" value="BT_3987-like_N"/>
</dbReference>
<gene>
    <name evidence="2" type="ORF">BacF7301_11005</name>
</gene>
<dbReference type="Gene3D" id="2.60.120.260">
    <property type="entry name" value="Galactose-binding domain-like"/>
    <property type="match status" value="1"/>
</dbReference>
<reference evidence="2 3" key="1">
    <citation type="submission" date="2020-03" db="EMBL/GenBank/DDBJ databases">
        <title>Genomic analysis of Bacteroides faecium CBA7301.</title>
        <authorList>
            <person name="Kim J."/>
            <person name="Roh S.W."/>
        </authorList>
    </citation>
    <scope>NUCLEOTIDE SEQUENCE [LARGE SCALE GENOMIC DNA]</scope>
    <source>
        <strain evidence="2 3">CBA7301</strain>
    </source>
</reference>
<feature type="domain" description="BT-3987-like N-terminal" evidence="1">
    <location>
        <begin position="40"/>
        <end position="151"/>
    </location>
</feature>
<evidence type="ECO:0000259" key="1">
    <source>
        <dbReference type="Pfam" id="PF08522"/>
    </source>
</evidence>
<dbReference type="Proteomes" id="UP000501780">
    <property type="component" value="Chromosome"/>
</dbReference>